<evidence type="ECO:0000313" key="3">
    <source>
        <dbReference type="Proteomes" id="UP000054466"/>
    </source>
</evidence>
<proteinExistence type="predicted"/>
<organism evidence="2 3">
    <name type="scientific">Cladophialophora immunda</name>
    <dbReference type="NCBI Taxonomy" id="569365"/>
    <lineage>
        <taxon>Eukaryota</taxon>
        <taxon>Fungi</taxon>
        <taxon>Dikarya</taxon>
        <taxon>Ascomycota</taxon>
        <taxon>Pezizomycotina</taxon>
        <taxon>Eurotiomycetes</taxon>
        <taxon>Chaetothyriomycetidae</taxon>
        <taxon>Chaetothyriales</taxon>
        <taxon>Herpotrichiellaceae</taxon>
        <taxon>Cladophialophora</taxon>
    </lineage>
</organism>
<dbReference type="EMBL" id="KN847194">
    <property type="protein sequence ID" value="KIW21774.1"/>
    <property type="molecule type" value="Genomic_DNA"/>
</dbReference>
<feature type="region of interest" description="Disordered" evidence="1">
    <location>
        <begin position="96"/>
        <end position="116"/>
    </location>
</feature>
<evidence type="ECO:0000313" key="2">
    <source>
        <dbReference type="EMBL" id="KIW21774.1"/>
    </source>
</evidence>
<accession>A0A0D2CDX8</accession>
<dbReference type="Proteomes" id="UP000054466">
    <property type="component" value="Unassembled WGS sequence"/>
</dbReference>
<dbReference type="RefSeq" id="XP_016241990.1">
    <property type="nucleotide sequence ID" value="XM_016400364.1"/>
</dbReference>
<sequence length="116" mass="12838">MVAALEDGVDEDAQPEEGVEVFGSTSAPSSPKNKRTRSPRDDHLPTRLPPQHQPTELMTIHSMLTGRLQDRSDQEVPSPVTERMLRPFLPQAHPAQDRLTLLGNSANNSVIHSGRR</sequence>
<dbReference type="GeneID" id="27351992"/>
<keyword evidence="3" id="KW-1185">Reference proteome</keyword>
<feature type="compositionally biased region" description="Acidic residues" evidence="1">
    <location>
        <begin position="7"/>
        <end position="19"/>
    </location>
</feature>
<feature type="region of interest" description="Disordered" evidence="1">
    <location>
        <begin position="1"/>
        <end position="55"/>
    </location>
</feature>
<gene>
    <name evidence="2" type="ORF">PV07_12798</name>
</gene>
<feature type="compositionally biased region" description="Polar residues" evidence="1">
    <location>
        <begin position="102"/>
        <end position="116"/>
    </location>
</feature>
<dbReference type="AlphaFoldDB" id="A0A0D2CDX8"/>
<dbReference type="HOGENOM" id="CLU_2096629_0_0_1"/>
<protein>
    <submittedName>
        <fullName evidence="2">Uncharacterized protein</fullName>
    </submittedName>
</protein>
<name>A0A0D2CDX8_9EURO</name>
<dbReference type="VEuPathDB" id="FungiDB:PV07_12798"/>
<evidence type="ECO:0000256" key="1">
    <source>
        <dbReference type="SAM" id="MobiDB-lite"/>
    </source>
</evidence>
<reference evidence="2 3" key="1">
    <citation type="submission" date="2015-01" db="EMBL/GenBank/DDBJ databases">
        <title>The Genome Sequence of Cladophialophora immunda CBS83496.</title>
        <authorList>
            <consortium name="The Broad Institute Genomics Platform"/>
            <person name="Cuomo C."/>
            <person name="de Hoog S."/>
            <person name="Gorbushina A."/>
            <person name="Stielow B."/>
            <person name="Teixiera M."/>
            <person name="Abouelleil A."/>
            <person name="Chapman S.B."/>
            <person name="Priest M."/>
            <person name="Young S.K."/>
            <person name="Wortman J."/>
            <person name="Nusbaum C."/>
            <person name="Birren B."/>
        </authorList>
    </citation>
    <scope>NUCLEOTIDE SEQUENCE [LARGE SCALE GENOMIC DNA]</scope>
    <source>
        <strain evidence="2 3">CBS 83496</strain>
    </source>
</reference>